<keyword evidence="1" id="KW-0472">Membrane</keyword>
<keyword evidence="1" id="KW-1133">Transmembrane helix</keyword>
<proteinExistence type="predicted"/>
<protein>
    <recommendedName>
        <fullName evidence="4">DUF4274 domain-containing protein</fullName>
    </recommendedName>
</protein>
<reference evidence="3" key="1">
    <citation type="submission" date="2018-03" db="EMBL/GenBank/DDBJ databases">
        <authorList>
            <person name="Rodrigo-Torres L."/>
            <person name="Arahal R. D."/>
            <person name="Lucena T."/>
        </authorList>
    </citation>
    <scope>NUCLEOTIDE SEQUENCE [LARGE SCALE GENOMIC DNA]</scope>
    <source>
        <strain evidence="3">CECT 8871</strain>
    </source>
</reference>
<evidence type="ECO:0000313" key="3">
    <source>
        <dbReference type="Proteomes" id="UP000244904"/>
    </source>
</evidence>
<organism evidence="2 3">
    <name type="scientific">Pseudoprimorskyibacter insulae</name>
    <dbReference type="NCBI Taxonomy" id="1695997"/>
    <lineage>
        <taxon>Bacteria</taxon>
        <taxon>Pseudomonadati</taxon>
        <taxon>Pseudomonadota</taxon>
        <taxon>Alphaproteobacteria</taxon>
        <taxon>Rhodobacterales</taxon>
        <taxon>Paracoccaceae</taxon>
        <taxon>Pseudoprimorskyibacter</taxon>
    </lineage>
</organism>
<dbReference type="AlphaFoldDB" id="A0A2R8AN30"/>
<feature type="transmembrane region" description="Helical" evidence="1">
    <location>
        <begin position="28"/>
        <end position="45"/>
    </location>
</feature>
<dbReference type="EMBL" id="OMOJ01000001">
    <property type="protein sequence ID" value="SPF77458.1"/>
    <property type="molecule type" value="Genomic_DNA"/>
</dbReference>
<evidence type="ECO:0008006" key="4">
    <source>
        <dbReference type="Google" id="ProtNLM"/>
    </source>
</evidence>
<gene>
    <name evidence="2" type="ORF">PRI8871_00040</name>
</gene>
<sequence>MAVVPALVIYISLPAARSSGMSVWLEPVLVLLSCTFSVFAIWITTRELSSVALRQDGAFNLLRPDVQTSAQKDQPGPDERRAYIVRLMHGSTTRRDQDQDAPISFDDALRRAVRRIMSAWEHSSPETATDSDILELFLFCRVMTTDAPEAGRLMQLFLKPELVLDMREHLLKVRLTHEMFERQRTQYEAARAVWQMRSDRAYKLKDSLERLAVPDPDLWHHIVTTHEPRFKDQRDAAFWCLMQSSCDQATIAAFFMRVVEDQLLVRALRVGDTDCSDAIREIAQRWNGGYYTNSEFDLKMDNLAHVYQSGLADELSAAQRLFRQDPVDLPLRVFRDYMGRPPRDRSNWSLSRGTMMTPPREEDYVVMQSSAA</sequence>
<evidence type="ECO:0000313" key="2">
    <source>
        <dbReference type="EMBL" id="SPF77458.1"/>
    </source>
</evidence>
<dbReference type="Proteomes" id="UP000244904">
    <property type="component" value="Unassembled WGS sequence"/>
</dbReference>
<keyword evidence="3" id="KW-1185">Reference proteome</keyword>
<name>A0A2R8AN30_9RHOB</name>
<evidence type="ECO:0000256" key="1">
    <source>
        <dbReference type="SAM" id="Phobius"/>
    </source>
</evidence>
<keyword evidence="1" id="KW-0812">Transmembrane</keyword>
<accession>A0A2R8AN30</accession>